<organism evidence="4 5">
    <name type="scientific">Caenorhabditis elegans</name>
    <dbReference type="NCBI Taxonomy" id="6239"/>
    <lineage>
        <taxon>Eukaryota</taxon>
        <taxon>Metazoa</taxon>
        <taxon>Ecdysozoa</taxon>
        <taxon>Nematoda</taxon>
        <taxon>Chromadorea</taxon>
        <taxon>Rhabditida</taxon>
        <taxon>Rhabditina</taxon>
        <taxon>Rhabditomorpha</taxon>
        <taxon>Rhabditoidea</taxon>
        <taxon>Rhabditidae</taxon>
        <taxon>Peloderinae</taxon>
        <taxon>Caenorhabditis</taxon>
    </lineage>
</organism>
<proteinExistence type="predicted"/>
<dbReference type="Pfam" id="PF01666">
    <property type="entry name" value="DX"/>
    <property type="match status" value="1"/>
</dbReference>
<dbReference type="UCSC" id="K05F1.1">
    <property type="organism name" value="c. elegans"/>
</dbReference>
<keyword evidence="5" id="KW-1185">Reference proteome</keyword>
<dbReference type="eggNOG" id="ENOG502TIZA">
    <property type="taxonomic scope" value="Eukaryota"/>
</dbReference>
<dbReference type="PaxDb" id="6239-K05F1.1"/>
<dbReference type="InterPro" id="IPR002593">
    <property type="entry name" value="DX"/>
</dbReference>
<keyword evidence="1" id="KW-0472">Membrane</keyword>
<evidence type="ECO:0000256" key="1">
    <source>
        <dbReference type="SAM" id="Phobius"/>
    </source>
</evidence>
<keyword evidence="1" id="KW-0812">Transmembrane</keyword>
<name>Q21247_CAEEL</name>
<dbReference type="OrthoDB" id="10508795at2759"/>
<gene>
    <name evidence="4" type="ORF">CELE_K05F1.1</name>
    <name evidence="4 6" type="ORF">K05F1.1</name>
</gene>
<reference evidence="4 5" key="1">
    <citation type="journal article" date="1998" name="Science">
        <title>Genome sequence of the nematode C. elegans: a platform for investigating biology.</title>
        <authorList>
            <consortium name="The C. elegans sequencing consortium"/>
            <person name="Sulson J.E."/>
            <person name="Waterston R."/>
        </authorList>
    </citation>
    <scope>NUCLEOTIDE SEQUENCE [LARGE SCALE GENOMIC DNA]</scope>
    <source>
        <strain evidence="4 5">Bristol N2</strain>
    </source>
</reference>
<keyword evidence="1" id="KW-1133">Transmembrane helix</keyword>
<dbReference type="RefSeq" id="NP_495147.3">
    <property type="nucleotide sequence ID" value="NM_062746.4"/>
</dbReference>
<dbReference type="KEGG" id="cel:CELE_K05F1.1"/>
<dbReference type="HOGENOM" id="CLU_680144_0_0_1"/>
<dbReference type="Bgee" id="WBGene00019405">
    <property type="expression patterns" value="Expressed in material anatomical entity and 2 other cell types or tissues"/>
</dbReference>
<feature type="chain" id="PRO_5004199948" description="Domain of unknown function DX domain-containing protein" evidence="2">
    <location>
        <begin position="20"/>
        <end position="405"/>
    </location>
</feature>
<dbReference type="AlphaFoldDB" id="Q21247"/>
<dbReference type="CTD" id="187028"/>
<protein>
    <recommendedName>
        <fullName evidence="3">Domain of unknown function DX domain-containing protein</fullName>
    </recommendedName>
</protein>
<evidence type="ECO:0000313" key="6">
    <source>
        <dbReference type="WormBase" id="K05F1.1"/>
    </source>
</evidence>
<evidence type="ECO:0000313" key="5">
    <source>
        <dbReference type="Proteomes" id="UP000001940"/>
    </source>
</evidence>
<dbReference type="PIR" id="T16573">
    <property type="entry name" value="T16573"/>
</dbReference>
<evidence type="ECO:0000313" key="4">
    <source>
        <dbReference type="EMBL" id="CCD69141.1"/>
    </source>
</evidence>
<evidence type="ECO:0000259" key="3">
    <source>
        <dbReference type="Pfam" id="PF01666"/>
    </source>
</evidence>
<feature type="transmembrane region" description="Helical" evidence="1">
    <location>
        <begin position="375"/>
        <end position="393"/>
    </location>
</feature>
<dbReference type="PANTHER" id="PTHR36157:SF1">
    <property type="entry name" value="DOMAIN OF UNKNOWN FUNCTION DX DOMAIN-CONTAINING PROTEIN"/>
    <property type="match status" value="1"/>
</dbReference>
<accession>Q21247</accession>
<dbReference type="AGR" id="WB:WBGene00019405"/>
<dbReference type="Proteomes" id="UP000001940">
    <property type="component" value="Chromosome II"/>
</dbReference>
<feature type="signal peptide" evidence="2">
    <location>
        <begin position="1"/>
        <end position="19"/>
    </location>
</feature>
<evidence type="ECO:0000256" key="2">
    <source>
        <dbReference type="SAM" id="SignalP"/>
    </source>
</evidence>
<keyword evidence="2" id="KW-0732">Signal</keyword>
<dbReference type="WormBase" id="K05F1.1">
    <property type="protein sequence ID" value="CE35989"/>
    <property type="gene ID" value="WBGene00019405"/>
</dbReference>
<dbReference type="InParanoid" id="Q21247"/>
<feature type="domain" description="Domain of unknown function DX" evidence="3">
    <location>
        <begin position="270"/>
        <end position="359"/>
    </location>
</feature>
<dbReference type="EMBL" id="BX284602">
    <property type="protein sequence ID" value="CCD69141.1"/>
    <property type="molecule type" value="Genomic_DNA"/>
</dbReference>
<sequence length="405" mass="46080">MIFFNYILLIYLFLSSVGTNYVARKKLILTPACDHGGWLKQLYLKESETCLEPNFFRVKKNEHFRLKSDDSSLKVTCKLLSDCQPDEFCSTLGVCDKKNNECLYISSVNVTCKSDCESSTCILLNNITKEIHCCPADQKNFFYNRCSKTIKCGENEKCTTDMDGFMYCKKKKNQKIPKPNAKYEHFLKGPLANFDTELFGSCESGNMNKVPADTEFCPGNPIPLGHEQKCFGAVQQDELSGSAHPSGVCFKGYYCPVVNVTAHSLPKKPYITRVQCDAKCKIPINWAHAFCDSKLGKIVFIGTEFIFSTKPQHDDHRKMPKPRKCSINLHCTNGDVCVIGWIRDEKNKLTPSAECLPNPLRPSTIIHANYLKDLMYLWLLFGFMAFLTVFGLLRRKKTFDENINK</sequence>
<dbReference type="STRING" id="6239.K05F1.1.1"/>
<dbReference type="PANTHER" id="PTHR36157">
    <property type="entry name" value="PROTEIN CBG12671-RELATED"/>
    <property type="match status" value="1"/>
</dbReference>
<dbReference type="GeneID" id="187028"/>